<protein>
    <submittedName>
        <fullName evidence="2">Uncharacterized protein</fullName>
    </submittedName>
</protein>
<keyword evidence="1" id="KW-0732">Signal</keyword>
<dbReference type="EMBL" id="ASPP01024153">
    <property type="protein sequence ID" value="ETO09316.1"/>
    <property type="molecule type" value="Genomic_DNA"/>
</dbReference>
<accession>X6M6R6</accession>
<organism evidence="2 3">
    <name type="scientific">Reticulomyxa filosa</name>
    <dbReference type="NCBI Taxonomy" id="46433"/>
    <lineage>
        <taxon>Eukaryota</taxon>
        <taxon>Sar</taxon>
        <taxon>Rhizaria</taxon>
        <taxon>Retaria</taxon>
        <taxon>Foraminifera</taxon>
        <taxon>Monothalamids</taxon>
        <taxon>Reticulomyxidae</taxon>
        <taxon>Reticulomyxa</taxon>
    </lineage>
</organism>
<sequence length="315" mass="35464">MLLVCFFLCFKLKSTYCKKKHVYTNVYVCARKFFFFFFLHQGNDDLRGNSNNSCLFGFKAGGIGERIVYRWSYEFSGDIWSSLAGVSVWVQDAVKENVLLLFFSDNELMCLQDSISTNTVPTLLWKYGVTSISQFGITWSQFEGDHVWICDYDITTGHLLLVTLNPVQGGPVSEPLDINLLLNTSEPLNVVSRGITATGCSVDNCDHIAVLVLFCVELDNSGDVFLLVVNSREHTLVQLFQWMSHESAKCTGQISLAKNSISEEGVVIVPLSDLQSVVHIKLANSLNIHYKSKIYTNNNDAIIVVIFHKKEKFKL</sequence>
<feature type="chain" id="PRO_5004974709" evidence="1">
    <location>
        <begin position="18"/>
        <end position="315"/>
    </location>
</feature>
<reference evidence="2 3" key="1">
    <citation type="journal article" date="2013" name="Curr. Biol.">
        <title>The Genome of the Foraminiferan Reticulomyxa filosa.</title>
        <authorList>
            <person name="Glockner G."/>
            <person name="Hulsmann N."/>
            <person name="Schleicher M."/>
            <person name="Noegel A.A."/>
            <person name="Eichinger L."/>
            <person name="Gallinger C."/>
            <person name="Pawlowski J."/>
            <person name="Sierra R."/>
            <person name="Euteneuer U."/>
            <person name="Pillet L."/>
            <person name="Moustafa A."/>
            <person name="Platzer M."/>
            <person name="Groth M."/>
            <person name="Szafranski K."/>
            <person name="Schliwa M."/>
        </authorList>
    </citation>
    <scope>NUCLEOTIDE SEQUENCE [LARGE SCALE GENOMIC DNA]</scope>
</reference>
<proteinExistence type="predicted"/>
<evidence type="ECO:0000313" key="3">
    <source>
        <dbReference type="Proteomes" id="UP000023152"/>
    </source>
</evidence>
<gene>
    <name evidence="2" type="ORF">RFI_28074</name>
</gene>
<name>X6M6R6_RETFI</name>
<keyword evidence="3" id="KW-1185">Reference proteome</keyword>
<evidence type="ECO:0000313" key="2">
    <source>
        <dbReference type="EMBL" id="ETO09316.1"/>
    </source>
</evidence>
<feature type="signal peptide" evidence="1">
    <location>
        <begin position="1"/>
        <end position="17"/>
    </location>
</feature>
<dbReference type="Proteomes" id="UP000023152">
    <property type="component" value="Unassembled WGS sequence"/>
</dbReference>
<evidence type="ECO:0000256" key="1">
    <source>
        <dbReference type="SAM" id="SignalP"/>
    </source>
</evidence>
<dbReference type="AlphaFoldDB" id="X6M6R6"/>
<comment type="caution">
    <text evidence="2">The sequence shown here is derived from an EMBL/GenBank/DDBJ whole genome shotgun (WGS) entry which is preliminary data.</text>
</comment>